<comment type="caution">
    <text evidence="1">The sequence shown here is derived from an EMBL/GenBank/DDBJ whole genome shotgun (WGS) entry which is preliminary data.</text>
</comment>
<name>A0ABT9NK50_9ACTN</name>
<reference evidence="1 2" key="1">
    <citation type="submission" date="2023-07" db="EMBL/GenBank/DDBJ databases">
        <title>Sequencing the genomes of 1000 actinobacteria strains.</title>
        <authorList>
            <person name="Klenk H.-P."/>
        </authorList>
    </citation>
    <scope>NUCLEOTIDE SEQUENCE [LARGE SCALE GENOMIC DNA]</scope>
    <source>
        <strain evidence="1 2">GD13</strain>
    </source>
</reference>
<evidence type="ECO:0000313" key="1">
    <source>
        <dbReference type="EMBL" id="MDP9820794.1"/>
    </source>
</evidence>
<keyword evidence="2" id="KW-1185">Reference proteome</keyword>
<evidence type="ECO:0000313" key="2">
    <source>
        <dbReference type="Proteomes" id="UP001240447"/>
    </source>
</evidence>
<organism evidence="1 2">
    <name type="scientific">Nocardioides massiliensis</name>
    <dbReference type="NCBI Taxonomy" id="1325935"/>
    <lineage>
        <taxon>Bacteria</taxon>
        <taxon>Bacillati</taxon>
        <taxon>Actinomycetota</taxon>
        <taxon>Actinomycetes</taxon>
        <taxon>Propionibacteriales</taxon>
        <taxon>Nocardioidaceae</taxon>
        <taxon>Nocardioides</taxon>
    </lineage>
</organism>
<proteinExistence type="predicted"/>
<dbReference type="EMBL" id="JAUSQM010000001">
    <property type="protein sequence ID" value="MDP9820794.1"/>
    <property type="molecule type" value="Genomic_DNA"/>
</dbReference>
<sequence length="65" mass="6475">MVVAGEAAPAGGGVDASAESVQLGKRYFDENTGLEVLCSKGGAGPLMVDGRLLQVRGAKALPSSD</sequence>
<protein>
    <submittedName>
        <fullName evidence="1">Uncharacterized protein</fullName>
    </submittedName>
</protein>
<gene>
    <name evidence="1" type="ORF">J2S59_000603</name>
</gene>
<dbReference type="Proteomes" id="UP001240447">
    <property type="component" value="Unassembled WGS sequence"/>
</dbReference>
<accession>A0ABT9NK50</accession>